<evidence type="ECO:0000256" key="7">
    <source>
        <dbReference type="ARBA" id="ARBA00073269"/>
    </source>
</evidence>
<evidence type="ECO:0000256" key="2">
    <source>
        <dbReference type="ARBA" id="ARBA00011177"/>
    </source>
</evidence>
<dbReference type="InterPro" id="IPR043198">
    <property type="entry name" value="Cyclin/Ssn8"/>
</dbReference>
<dbReference type="Gene3D" id="1.10.472.10">
    <property type="entry name" value="Cyclin-like"/>
    <property type="match status" value="2"/>
</dbReference>
<keyword evidence="3" id="KW-0132">Cell division</keyword>
<feature type="region of interest" description="Disordered" evidence="9">
    <location>
        <begin position="265"/>
        <end position="291"/>
    </location>
</feature>
<dbReference type="GO" id="GO:0016538">
    <property type="term" value="F:cyclin-dependent protein serine/threonine kinase regulator activity"/>
    <property type="evidence" value="ECO:0007669"/>
    <property type="project" value="InterPro"/>
</dbReference>
<dbReference type="Pfam" id="PF00134">
    <property type="entry name" value="Cyclin_N"/>
    <property type="match status" value="1"/>
</dbReference>
<comment type="similarity">
    <text evidence="1">Belongs to the cyclin family. Cyclin L subfamily.</text>
</comment>
<dbReference type="Proteomes" id="UP001497516">
    <property type="component" value="Chromosome 3"/>
</dbReference>
<evidence type="ECO:0000256" key="8">
    <source>
        <dbReference type="RuleBase" id="RU000383"/>
    </source>
</evidence>
<dbReference type="FunFam" id="1.10.472.10:FF:000068">
    <property type="entry name" value="Cyclin-L1-1 isoform A"/>
    <property type="match status" value="1"/>
</dbReference>
<evidence type="ECO:0000313" key="12">
    <source>
        <dbReference type="Proteomes" id="UP001497516"/>
    </source>
</evidence>
<dbReference type="GO" id="GO:0051301">
    <property type="term" value="P:cell division"/>
    <property type="evidence" value="ECO:0007669"/>
    <property type="project" value="UniProtKB-KW"/>
</dbReference>
<proteinExistence type="inferred from homology"/>
<evidence type="ECO:0000256" key="4">
    <source>
        <dbReference type="ARBA" id="ARBA00023127"/>
    </source>
</evidence>
<feature type="compositionally biased region" description="Basic and acidic residues" evidence="9">
    <location>
        <begin position="338"/>
        <end position="408"/>
    </location>
</feature>
<dbReference type="Pfam" id="PF21797">
    <property type="entry name" value="CycT2-like_C"/>
    <property type="match status" value="1"/>
</dbReference>
<keyword evidence="12" id="KW-1185">Reference proteome</keyword>
<evidence type="ECO:0000256" key="5">
    <source>
        <dbReference type="ARBA" id="ARBA00023306"/>
    </source>
</evidence>
<dbReference type="CDD" id="cd20594">
    <property type="entry name" value="CYCLIN_AcCycL_rpt2"/>
    <property type="match status" value="1"/>
</dbReference>
<organism evidence="11 12">
    <name type="scientific">Linum trigynum</name>
    <dbReference type="NCBI Taxonomy" id="586398"/>
    <lineage>
        <taxon>Eukaryota</taxon>
        <taxon>Viridiplantae</taxon>
        <taxon>Streptophyta</taxon>
        <taxon>Embryophyta</taxon>
        <taxon>Tracheophyta</taxon>
        <taxon>Spermatophyta</taxon>
        <taxon>Magnoliopsida</taxon>
        <taxon>eudicotyledons</taxon>
        <taxon>Gunneridae</taxon>
        <taxon>Pentapetalae</taxon>
        <taxon>rosids</taxon>
        <taxon>fabids</taxon>
        <taxon>Malpighiales</taxon>
        <taxon>Linaceae</taxon>
        <taxon>Linum</taxon>
    </lineage>
</organism>
<dbReference type="InterPro" id="IPR006671">
    <property type="entry name" value="Cyclin_N"/>
</dbReference>
<feature type="region of interest" description="Disordered" evidence="9">
    <location>
        <begin position="315"/>
        <end position="446"/>
    </location>
</feature>
<feature type="domain" description="Cyclin-like" evidence="10">
    <location>
        <begin position="156"/>
        <end position="241"/>
    </location>
</feature>
<protein>
    <recommendedName>
        <fullName evidence="7">Cyclin-L1-1</fullName>
    </recommendedName>
    <alternativeName>
        <fullName evidence="6">B-like cyclin</fullName>
    </alternativeName>
</protein>
<dbReference type="EMBL" id="OZ034816">
    <property type="protein sequence ID" value="CAL1374337.1"/>
    <property type="molecule type" value="Genomic_DNA"/>
</dbReference>
<feature type="compositionally biased region" description="Basic and acidic residues" evidence="9">
    <location>
        <begin position="315"/>
        <end position="331"/>
    </location>
</feature>
<keyword evidence="4 8" id="KW-0195">Cyclin</keyword>
<dbReference type="AlphaFoldDB" id="A0AAV2DN23"/>
<evidence type="ECO:0000256" key="9">
    <source>
        <dbReference type="SAM" id="MobiDB-lite"/>
    </source>
</evidence>
<evidence type="ECO:0000313" key="11">
    <source>
        <dbReference type="EMBL" id="CAL1374337.1"/>
    </source>
</evidence>
<dbReference type="GO" id="GO:0006357">
    <property type="term" value="P:regulation of transcription by RNA polymerase II"/>
    <property type="evidence" value="ECO:0007669"/>
    <property type="project" value="InterPro"/>
</dbReference>
<comment type="subunit">
    <text evidence="2">Interacts with the CDC2 protein kinase to form a serine/threonine kinase holoenzyme complex also known as maturation promoting factor (MPF). The cyclin subunit imparts substrate specificity to the complex.</text>
</comment>
<feature type="domain" description="Cyclin-like" evidence="10">
    <location>
        <begin position="40"/>
        <end position="143"/>
    </location>
</feature>
<dbReference type="PIRSF" id="PIRSF036580">
    <property type="entry name" value="Cyclin_L"/>
    <property type="match status" value="1"/>
</dbReference>
<accession>A0AAV2DN23</accession>
<dbReference type="SMART" id="SM00385">
    <property type="entry name" value="CYCLIN"/>
    <property type="match status" value="2"/>
</dbReference>
<dbReference type="InterPro" id="IPR013763">
    <property type="entry name" value="Cyclin-like_dom"/>
</dbReference>
<reference evidence="11 12" key="1">
    <citation type="submission" date="2024-04" db="EMBL/GenBank/DDBJ databases">
        <authorList>
            <person name="Fracassetti M."/>
        </authorList>
    </citation>
    <scope>NUCLEOTIDE SEQUENCE [LARGE SCALE GENOMIC DNA]</scope>
</reference>
<dbReference type="PANTHER" id="PTHR10026">
    <property type="entry name" value="CYCLIN"/>
    <property type="match status" value="1"/>
</dbReference>
<dbReference type="FunFam" id="1.10.472.10:FF:000031">
    <property type="entry name" value="cyclin-L1-1-like isoform X1"/>
    <property type="match status" value="1"/>
</dbReference>
<evidence type="ECO:0000259" key="10">
    <source>
        <dbReference type="SMART" id="SM00385"/>
    </source>
</evidence>
<sequence length="446" mass="51006">MIYTAIDNFYLTDEQLQNSPSRKDGIDEATETSLRRYGCDLVQESGILLRLPQAVMATGQVLFHRFYCKKSFAKFSVKKVAAGSVWLASKLEESPRRARQVIIVFHRMECRRENLPIEFLDINSKKFAELKVELTRTERHILKEMGFVCHVEHPHKFISNYLVTLDTPPELRQEAWNLANDSLRTTLCVRFRSEVVACGVVYAAARRFQVPLPENPPWWKAFDADKPGIDEVCRVLAHLYSLPKAQYISVCKDGDFSFSKRASDLQSQTVPRDVQQSSPANNGTSSMATSSLVSIETGESSGTLVIKAAFDKVKDSKKVGDESKNEDDATREVAIGRSKSEIRTDGSSDRSKEKERDRERERDIRMKTGDRNKRGRDSDKERDRADSERDRDKSKDRGSHRSKDRGKDSGGYSDKSRHHSSRDRDYHSSSSYSSRDKDRHRHHLYG</sequence>
<keyword evidence="5" id="KW-0131">Cell cycle</keyword>
<evidence type="ECO:0000256" key="6">
    <source>
        <dbReference type="ARBA" id="ARBA00032263"/>
    </source>
</evidence>
<evidence type="ECO:0000256" key="1">
    <source>
        <dbReference type="ARBA" id="ARBA00010589"/>
    </source>
</evidence>
<gene>
    <name evidence="11" type="ORF">LTRI10_LOCUS16209</name>
</gene>
<evidence type="ECO:0000256" key="3">
    <source>
        <dbReference type="ARBA" id="ARBA00022618"/>
    </source>
</evidence>
<dbReference type="SUPFAM" id="SSF47954">
    <property type="entry name" value="Cyclin-like"/>
    <property type="match status" value="2"/>
</dbReference>
<dbReference type="InterPro" id="IPR036915">
    <property type="entry name" value="Cyclin-like_sf"/>
</dbReference>
<name>A0AAV2DN23_9ROSI</name>